<feature type="domain" description="Fibronectin type-III" evidence="1">
    <location>
        <begin position="603"/>
        <end position="698"/>
    </location>
</feature>
<dbReference type="PROSITE" id="PS50853">
    <property type="entry name" value="FN3"/>
    <property type="match status" value="1"/>
</dbReference>
<keyword evidence="3" id="KW-1185">Reference proteome</keyword>
<reference evidence="3" key="1">
    <citation type="journal article" date="2019" name="Int. J. Syst. Evol. Microbiol.">
        <title>The Global Catalogue of Microorganisms (GCM) 10K type strain sequencing project: providing services to taxonomists for standard genome sequencing and annotation.</title>
        <authorList>
            <consortium name="The Broad Institute Genomics Platform"/>
            <consortium name="The Broad Institute Genome Sequencing Center for Infectious Disease"/>
            <person name="Wu L."/>
            <person name="Ma J."/>
        </authorList>
    </citation>
    <scope>NUCLEOTIDE SEQUENCE [LARGE SCALE GENOMIC DNA]</scope>
    <source>
        <strain evidence="3">CCM 8875</strain>
    </source>
</reference>
<accession>A0ABW4DY72</accession>
<proteinExistence type="predicted"/>
<dbReference type="InterPro" id="IPR013783">
    <property type="entry name" value="Ig-like_fold"/>
</dbReference>
<dbReference type="Gene3D" id="2.60.40.10">
    <property type="entry name" value="Immunoglobulins"/>
    <property type="match status" value="1"/>
</dbReference>
<name>A0ABW4DY72_9RHOB</name>
<protein>
    <recommendedName>
        <fullName evidence="1">Fibronectin type-III domain-containing protein</fullName>
    </recommendedName>
</protein>
<dbReference type="InterPro" id="IPR003961">
    <property type="entry name" value="FN3_dom"/>
</dbReference>
<organism evidence="2 3">
    <name type="scientific">Paracoccus nototheniae</name>
    <dbReference type="NCBI Taxonomy" id="2489002"/>
    <lineage>
        <taxon>Bacteria</taxon>
        <taxon>Pseudomonadati</taxon>
        <taxon>Pseudomonadota</taxon>
        <taxon>Alphaproteobacteria</taxon>
        <taxon>Rhodobacterales</taxon>
        <taxon>Paracoccaceae</taxon>
        <taxon>Paracoccus</taxon>
    </lineage>
</organism>
<evidence type="ECO:0000313" key="3">
    <source>
        <dbReference type="Proteomes" id="UP001597302"/>
    </source>
</evidence>
<dbReference type="InterPro" id="IPR036116">
    <property type="entry name" value="FN3_sf"/>
</dbReference>
<sequence length="698" mass="76152">MAIFSAALYGLGYAVGFLGAAAGLSTATILSIAGAAGQIAVGAALNAVARALAPSVNVPRSEIQALISQTDAPRRIYVGRNLVGGIRALFDVKGDVLYQLVLVAHGQVDAFEAFWIDGEAQTLGAGPDWWGTAQPVQFPTGTDKFGFVNVTTRDGSGLGGDYPVLLSEFSEWTSARRVEGQATFLVGSKAPKPEDFAKIFPKGYSTDYQWVIRGQAIYDPRSDVTSYSANAALVQMHYLTHPDGFKLDRSEMNMESVTAMARVSDIPVPQMAGGNAPNLQLWGYWTLDEEPNQVLDRMHTASGIRPYEMQDGRIGLIGGPFGQPACTLTAKDIRDIQTTEAISERKGYNVLRVFHMTAAQKYEVIEVESWRDEARLAIEGEIPEEYKLEMCPNRSQARRLAKRQMHDDNRAKVTIITNLVGLKARWPRFHGQRHTILLDYRPEDGSGRVIEGEYEVLDHEFDPVELECRIELGRVNRASETWTAVEEGETTADLPTTERNPPPPIVAELTQRVIQVSAGVKQPVLEISALPVTGREDLSIQARYRAVGETDWIDMGVSGLRAQAGAIEDGEQYQAQVRWRGVFDGVAAWQDLGPITIQIDAVPPGQPTELAASNEPDHIMLSWRNAPTAFFEVRIYRGTSSSLGSASLIDTTGGAIGQVSQYEDDTAVSGTAYYYWVRAANISGVEGLPAGPATITRT</sequence>
<dbReference type="EMBL" id="JBHTOQ010000022">
    <property type="protein sequence ID" value="MFD1481594.1"/>
    <property type="molecule type" value="Genomic_DNA"/>
</dbReference>
<gene>
    <name evidence="2" type="ORF">ACFQ5P_09830</name>
</gene>
<dbReference type="RefSeq" id="WP_131572900.1">
    <property type="nucleotide sequence ID" value="NZ_CBCSAJ010000004.1"/>
</dbReference>
<comment type="caution">
    <text evidence="2">The sequence shown here is derived from an EMBL/GenBank/DDBJ whole genome shotgun (WGS) entry which is preliminary data.</text>
</comment>
<evidence type="ECO:0000259" key="1">
    <source>
        <dbReference type="PROSITE" id="PS50853"/>
    </source>
</evidence>
<evidence type="ECO:0000313" key="2">
    <source>
        <dbReference type="EMBL" id="MFD1481594.1"/>
    </source>
</evidence>
<dbReference type="Proteomes" id="UP001597302">
    <property type="component" value="Unassembled WGS sequence"/>
</dbReference>
<dbReference type="SUPFAM" id="SSF49265">
    <property type="entry name" value="Fibronectin type III"/>
    <property type="match status" value="1"/>
</dbReference>